<organism evidence="2 3">
    <name type="scientific">Rubripirellula amarantea</name>
    <dbReference type="NCBI Taxonomy" id="2527999"/>
    <lineage>
        <taxon>Bacteria</taxon>
        <taxon>Pseudomonadati</taxon>
        <taxon>Planctomycetota</taxon>
        <taxon>Planctomycetia</taxon>
        <taxon>Pirellulales</taxon>
        <taxon>Pirellulaceae</taxon>
        <taxon>Rubripirellula</taxon>
    </lineage>
</organism>
<dbReference type="AlphaFoldDB" id="A0A5C5WSX0"/>
<sequence>MPSIYDLKPKFQGLLRPSVTRMATAGVTANQVTVLATMVSILAGSMIAAFPDSKWPLAILPVTLLFRMSLNAVDGMLAREFGQKSRLGAVLNELGDVISDIALYLPLAMVPDINSAGVIGFVLASVVVEFTGVIALQVGSERRYDGPMGKSDRAFWIGLLATLLALGWMRPNWTLAYFAVLIFLTILTIGNRASRALGASTKN</sequence>
<keyword evidence="1" id="KW-0472">Membrane</keyword>
<keyword evidence="1" id="KW-1133">Transmembrane helix</keyword>
<accession>A0A5C5WSX0</accession>
<keyword evidence="1" id="KW-0812">Transmembrane</keyword>
<dbReference type="Pfam" id="PF01066">
    <property type="entry name" value="CDP-OH_P_transf"/>
    <property type="match status" value="1"/>
</dbReference>
<keyword evidence="3" id="KW-1185">Reference proteome</keyword>
<reference evidence="2 3" key="1">
    <citation type="submission" date="2019-02" db="EMBL/GenBank/DDBJ databases">
        <title>Deep-cultivation of Planctomycetes and their phenomic and genomic characterization uncovers novel biology.</title>
        <authorList>
            <person name="Wiegand S."/>
            <person name="Jogler M."/>
            <person name="Boedeker C."/>
            <person name="Pinto D."/>
            <person name="Vollmers J."/>
            <person name="Rivas-Marin E."/>
            <person name="Kohn T."/>
            <person name="Peeters S.H."/>
            <person name="Heuer A."/>
            <person name="Rast P."/>
            <person name="Oberbeckmann S."/>
            <person name="Bunk B."/>
            <person name="Jeske O."/>
            <person name="Meyerdierks A."/>
            <person name="Storesund J.E."/>
            <person name="Kallscheuer N."/>
            <person name="Luecker S."/>
            <person name="Lage O.M."/>
            <person name="Pohl T."/>
            <person name="Merkel B.J."/>
            <person name="Hornburger P."/>
            <person name="Mueller R.-W."/>
            <person name="Bruemmer F."/>
            <person name="Labrenz M."/>
            <person name="Spormann A.M."/>
            <person name="Op Den Camp H."/>
            <person name="Overmann J."/>
            <person name="Amann R."/>
            <person name="Jetten M.S.M."/>
            <person name="Mascher T."/>
            <person name="Medema M.H."/>
            <person name="Devos D.P."/>
            <person name="Kaster A.-K."/>
            <person name="Ovreas L."/>
            <person name="Rohde M."/>
            <person name="Galperin M.Y."/>
            <person name="Jogler C."/>
        </authorList>
    </citation>
    <scope>NUCLEOTIDE SEQUENCE [LARGE SCALE GENOMIC DNA]</scope>
    <source>
        <strain evidence="2 3">Pla22</strain>
    </source>
</reference>
<feature type="transmembrane region" description="Helical" evidence="1">
    <location>
        <begin position="116"/>
        <end position="139"/>
    </location>
</feature>
<dbReference type="OrthoDB" id="1034332at2"/>
<evidence type="ECO:0000313" key="2">
    <source>
        <dbReference type="EMBL" id="TWT52912.1"/>
    </source>
</evidence>
<evidence type="ECO:0000256" key="1">
    <source>
        <dbReference type="SAM" id="Phobius"/>
    </source>
</evidence>
<dbReference type="GO" id="GO:0008654">
    <property type="term" value="P:phospholipid biosynthetic process"/>
    <property type="evidence" value="ECO:0007669"/>
    <property type="project" value="InterPro"/>
</dbReference>
<dbReference type="GO" id="GO:0016780">
    <property type="term" value="F:phosphotransferase activity, for other substituted phosphate groups"/>
    <property type="evidence" value="ECO:0007669"/>
    <property type="project" value="InterPro"/>
</dbReference>
<dbReference type="EMBL" id="SJPI01000001">
    <property type="protein sequence ID" value="TWT52912.1"/>
    <property type="molecule type" value="Genomic_DNA"/>
</dbReference>
<protein>
    <submittedName>
        <fullName evidence="2">Inner membrane protein YnbA</fullName>
    </submittedName>
</protein>
<feature type="transmembrane region" description="Helical" evidence="1">
    <location>
        <begin position="151"/>
        <end position="169"/>
    </location>
</feature>
<dbReference type="InterPro" id="IPR043130">
    <property type="entry name" value="CDP-OH_PTrfase_TM_dom"/>
</dbReference>
<feature type="transmembrane region" description="Helical" evidence="1">
    <location>
        <begin position="175"/>
        <end position="193"/>
    </location>
</feature>
<name>A0A5C5WSX0_9BACT</name>
<dbReference type="InterPro" id="IPR000462">
    <property type="entry name" value="CDP-OH_P_trans"/>
</dbReference>
<comment type="caution">
    <text evidence="2">The sequence shown here is derived from an EMBL/GenBank/DDBJ whole genome shotgun (WGS) entry which is preliminary data.</text>
</comment>
<dbReference type="Proteomes" id="UP000316598">
    <property type="component" value="Unassembled WGS sequence"/>
</dbReference>
<gene>
    <name evidence="2" type="primary">ynbA</name>
    <name evidence="2" type="ORF">Pla22_05400</name>
</gene>
<feature type="transmembrane region" description="Helical" evidence="1">
    <location>
        <begin position="32"/>
        <end position="51"/>
    </location>
</feature>
<dbReference type="GO" id="GO:0016020">
    <property type="term" value="C:membrane"/>
    <property type="evidence" value="ECO:0007669"/>
    <property type="project" value="InterPro"/>
</dbReference>
<dbReference type="RefSeq" id="WP_146513211.1">
    <property type="nucleotide sequence ID" value="NZ_SJPI01000001.1"/>
</dbReference>
<proteinExistence type="predicted"/>
<dbReference type="Gene3D" id="1.20.120.1760">
    <property type="match status" value="1"/>
</dbReference>
<evidence type="ECO:0000313" key="3">
    <source>
        <dbReference type="Proteomes" id="UP000316598"/>
    </source>
</evidence>